<evidence type="ECO:0000313" key="3">
    <source>
        <dbReference type="EMBL" id="AGB30910.1"/>
    </source>
</evidence>
<evidence type="ECO:0000313" key="6">
    <source>
        <dbReference type="Proteomes" id="UP000011593"/>
    </source>
</evidence>
<dbReference type="PANTHER" id="PTHR43751">
    <property type="entry name" value="SULFATASE"/>
    <property type="match status" value="1"/>
</dbReference>
<proteinExistence type="predicted"/>
<dbReference type="Gene3D" id="3.40.720.10">
    <property type="entry name" value="Alkaline Phosphatase, subunit A"/>
    <property type="match status" value="1"/>
</dbReference>
<sequence>MEPPNIVCVSIDSLRADFCSFLDDSKPTTPFLESLTDESTVYENAITPSTWTLPVHTSVFSGLYPPEHGILAEGNVLGDHPTFPELLTKNGYSTTAFFRNGWLNTAGILRGFERLENGENGDDTDTSDPLKVRIAESVEKYSSNSKELLRYLDDQWKYVKQHHFRWKLYREWSRNSSDIEFCSGGAKTISEATEALQDISAPFCWFLHLNEAHWTYTPPAPYHQMFTDQGDWALSKNGAIWQWKIYGNRINRIKSILGQTDVPESEVEMFRNLYRGGIRYCDDLLKQLVKALQEEGKWENTVLIVFGDHGDNFREDGTFGHHFSVANSLIRVPLLIRDPTGNLPTGRIKQPVSLIDLYATILSLSDTQFPETNSINLLKEERQFAYTYYNSEPIDHLWEAVDTLDISKSDLPPKKQFVLYASSDEKLIWYPEQEKFAGDSSDIKRYRDIITSHHGDLKRKKTGNEELSDSTMEHLEQMGYMK</sequence>
<gene>
    <name evidence="3" type="ordered locus">Natpe_0998</name>
    <name evidence="4" type="ORF">C488_02910</name>
</gene>
<accession>L0JHB3</accession>
<dbReference type="OrthoDB" id="102174at2157"/>
<dbReference type="HOGENOM" id="CLU_006332_14_1_2"/>
<feature type="region of interest" description="Disordered" evidence="1">
    <location>
        <begin position="455"/>
        <end position="482"/>
    </location>
</feature>
<dbReference type="EMBL" id="CP003372">
    <property type="protein sequence ID" value="AGB30910.1"/>
    <property type="molecule type" value="Genomic_DNA"/>
</dbReference>
<evidence type="ECO:0000259" key="2">
    <source>
        <dbReference type="Pfam" id="PF00884"/>
    </source>
</evidence>
<reference evidence="3" key="2">
    <citation type="submission" date="2012-02" db="EMBL/GenBank/DDBJ databases">
        <title>Complete sequence of chromosome of Natrinema pellirubrum DSM 15624.</title>
        <authorList>
            <consortium name="US DOE Joint Genome Institute"/>
            <person name="Lucas S."/>
            <person name="Han J."/>
            <person name="Lapidus A."/>
            <person name="Cheng J.-F."/>
            <person name="Goodwin L."/>
            <person name="Pitluck S."/>
            <person name="Peters L."/>
            <person name="Teshima H."/>
            <person name="Detter J.C."/>
            <person name="Han C."/>
            <person name="Tapia R."/>
            <person name="Land M."/>
            <person name="Hauser L."/>
            <person name="Kyrpides N."/>
            <person name="Ivanova N."/>
            <person name="Pagani I."/>
            <person name="Sproer C."/>
            <person name="Anderson I."/>
            <person name="Woyke T."/>
        </authorList>
    </citation>
    <scope>NUCLEOTIDE SEQUENCE</scope>
    <source>
        <strain evidence="3">DSM 15624</strain>
    </source>
</reference>
<dbReference type="STRING" id="797303.Natpe_0998"/>
<protein>
    <submittedName>
        <fullName evidence="3">Arylsulfatase A family protein</fullName>
    </submittedName>
    <submittedName>
        <fullName evidence="4">Putative sulfatase</fullName>
    </submittedName>
</protein>
<dbReference type="Pfam" id="PF00884">
    <property type="entry name" value="Sulfatase"/>
    <property type="match status" value="1"/>
</dbReference>
<dbReference type="GeneID" id="31829853"/>
<dbReference type="InterPro" id="IPR000917">
    <property type="entry name" value="Sulfatase_N"/>
</dbReference>
<reference evidence="4 6" key="3">
    <citation type="journal article" date="2014" name="PLoS Genet.">
        <title>Phylogenetically driven sequencing of extremely halophilic archaea reveals strategies for static and dynamic osmo-response.</title>
        <authorList>
            <person name="Becker E.A."/>
            <person name="Seitzer P.M."/>
            <person name="Tritt A."/>
            <person name="Larsen D."/>
            <person name="Krusor M."/>
            <person name="Yao A.I."/>
            <person name="Wu D."/>
            <person name="Madern D."/>
            <person name="Eisen J.A."/>
            <person name="Darling A.E."/>
            <person name="Facciotti M.T."/>
        </authorList>
    </citation>
    <scope>NUCLEOTIDE SEQUENCE [LARGE SCALE GENOMIC DNA]</scope>
    <source>
        <strain evidence="4 6">DSM 15624</strain>
    </source>
</reference>
<evidence type="ECO:0000313" key="4">
    <source>
        <dbReference type="EMBL" id="ELY80704.1"/>
    </source>
</evidence>
<dbReference type="eggNOG" id="arCOG02785">
    <property type="taxonomic scope" value="Archaea"/>
</dbReference>
<dbReference type="EMBL" id="AOIE01000010">
    <property type="protein sequence ID" value="ELY80704.1"/>
    <property type="molecule type" value="Genomic_DNA"/>
</dbReference>
<evidence type="ECO:0000313" key="5">
    <source>
        <dbReference type="Proteomes" id="UP000010843"/>
    </source>
</evidence>
<dbReference type="InterPro" id="IPR017850">
    <property type="entry name" value="Alkaline_phosphatase_core_sf"/>
</dbReference>
<keyword evidence="6" id="KW-1185">Reference proteome</keyword>
<evidence type="ECO:0000256" key="1">
    <source>
        <dbReference type="SAM" id="MobiDB-lite"/>
    </source>
</evidence>
<dbReference type="PANTHER" id="PTHR43751:SF3">
    <property type="entry name" value="SULFATASE N-TERMINAL DOMAIN-CONTAINING PROTEIN"/>
    <property type="match status" value="1"/>
</dbReference>
<dbReference type="InterPro" id="IPR052701">
    <property type="entry name" value="GAG_Ulvan_Degrading_Sulfatases"/>
</dbReference>
<name>L0JHB3_NATP1</name>
<dbReference type="RefSeq" id="WP_006179888.1">
    <property type="nucleotide sequence ID" value="NC_019962.1"/>
</dbReference>
<feature type="domain" description="Sulfatase N-terminal" evidence="2">
    <location>
        <begin position="4"/>
        <end position="365"/>
    </location>
</feature>
<dbReference type="PATRIC" id="fig|797303.5.peg.605"/>
<dbReference type="Proteomes" id="UP000011593">
    <property type="component" value="Unassembled WGS sequence"/>
</dbReference>
<dbReference type="SUPFAM" id="SSF53649">
    <property type="entry name" value="Alkaline phosphatase-like"/>
    <property type="match status" value="1"/>
</dbReference>
<dbReference type="CDD" id="cd16148">
    <property type="entry name" value="sulfatase_like"/>
    <property type="match status" value="1"/>
</dbReference>
<dbReference type="AlphaFoldDB" id="L0JHB3"/>
<dbReference type="Proteomes" id="UP000010843">
    <property type="component" value="Chromosome"/>
</dbReference>
<dbReference type="KEGG" id="npe:Natpe_0998"/>
<organism evidence="3 5">
    <name type="scientific">Natrinema pellirubrum (strain DSM 15624 / CIP 106293 / JCM 10476 / NCIMB 786 / 157)</name>
    <dbReference type="NCBI Taxonomy" id="797303"/>
    <lineage>
        <taxon>Archaea</taxon>
        <taxon>Methanobacteriati</taxon>
        <taxon>Methanobacteriota</taxon>
        <taxon>Stenosarchaea group</taxon>
        <taxon>Halobacteria</taxon>
        <taxon>Halobacteriales</taxon>
        <taxon>Natrialbaceae</taxon>
        <taxon>Natrinema</taxon>
    </lineage>
</organism>
<reference evidence="5" key="1">
    <citation type="submission" date="2012-02" db="EMBL/GenBank/DDBJ databases">
        <title>Complete sequence of chromosome of Natrinema pellirubrum DSM 15624.</title>
        <authorList>
            <person name="Lucas S."/>
            <person name="Han J."/>
            <person name="Lapidus A."/>
            <person name="Cheng J.-F."/>
            <person name="Goodwin L."/>
            <person name="Pitluck S."/>
            <person name="Peters L."/>
            <person name="Teshima H."/>
            <person name="Detter J.C."/>
            <person name="Han C."/>
            <person name="Tapia R."/>
            <person name="Land M."/>
            <person name="Hauser L."/>
            <person name="Kyrpides N."/>
            <person name="Ivanova N."/>
            <person name="Pagani I."/>
            <person name="Sproer C."/>
            <person name="Anderson I."/>
            <person name="Woyke T."/>
        </authorList>
    </citation>
    <scope>NUCLEOTIDE SEQUENCE [LARGE SCALE GENOMIC DNA]</scope>
    <source>
        <strain evidence="5">DSM 15624 / JCM 10476 / NCIMB 786</strain>
    </source>
</reference>